<dbReference type="Proteomes" id="UP000467164">
    <property type="component" value="Chromosome"/>
</dbReference>
<dbReference type="PANTHER" id="PTHR46766">
    <property type="entry name" value="GLUTAMINE-RICH PROTEIN 2"/>
    <property type="match status" value="1"/>
</dbReference>
<dbReference type="InterPro" id="IPR038332">
    <property type="entry name" value="PPE_sf"/>
</dbReference>
<name>A0A7I7LIK2_9MYCO</name>
<dbReference type="AlphaFoldDB" id="A0A7I7LIK2"/>
<reference evidence="3 4" key="1">
    <citation type="journal article" date="2019" name="Emerg. Microbes Infect.">
        <title>Comprehensive subspecies identification of 175 nontuberculous mycobacteria species based on 7547 genomic profiles.</title>
        <authorList>
            <person name="Matsumoto Y."/>
            <person name="Kinjo T."/>
            <person name="Motooka D."/>
            <person name="Nabeya D."/>
            <person name="Jung N."/>
            <person name="Uechi K."/>
            <person name="Horii T."/>
            <person name="Iida T."/>
            <person name="Fujita J."/>
            <person name="Nakamura S."/>
        </authorList>
    </citation>
    <scope>NUCLEOTIDE SEQUENCE [LARGE SCALE GENOMIC DNA]</scope>
    <source>
        <strain evidence="3 4">JCM 12657</strain>
    </source>
</reference>
<comment type="similarity">
    <text evidence="1">Belongs to the mycobacterial PPE family.</text>
</comment>
<feature type="domain" description="PPE" evidence="2">
    <location>
        <begin position="3"/>
        <end position="166"/>
    </location>
</feature>
<dbReference type="PANTHER" id="PTHR46766:SF1">
    <property type="entry name" value="GLUTAMINE-RICH PROTEIN 2"/>
    <property type="match status" value="1"/>
</dbReference>
<dbReference type="Pfam" id="PF00823">
    <property type="entry name" value="PPE"/>
    <property type="match status" value="1"/>
</dbReference>
<gene>
    <name evidence="3" type="ORF">MSHO_50100</name>
</gene>
<evidence type="ECO:0000256" key="1">
    <source>
        <dbReference type="ARBA" id="ARBA00010652"/>
    </source>
</evidence>
<proteinExistence type="inferred from homology"/>
<dbReference type="GO" id="GO:0052572">
    <property type="term" value="P:response to host immune response"/>
    <property type="evidence" value="ECO:0007669"/>
    <property type="project" value="TreeGrafter"/>
</dbReference>
<sequence>MANFAVLPPEINSLLMFSRVGSAPMLDAAAAWQGLAAELGSASSSFWALTSGVAGQAWQGPASEAMAASARSYVGFLSAAAAQAQEAAGGARAVAGAFETARAAIVHPLAVAANRSAIVQLVRSNFLGLNAVAIMAAEGEYDQMWATDVSAMTGYHAGASAAAAQLLPAQNALRDFLHSLPNLGIGNKGNANLGNGNTGNSNLGSGNTGSGNLPIPWFRANSTIWASATRVRRTSASGTRAS</sequence>
<organism evidence="3 4">
    <name type="scientific">Mycobacterium shottsii</name>
    <dbReference type="NCBI Taxonomy" id="133549"/>
    <lineage>
        <taxon>Bacteria</taxon>
        <taxon>Bacillati</taxon>
        <taxon>Actinomycetota</taxon>
        <taxon>Actinomycetes</taxon>
        <taxon>Mycobacteriales</taxon>
        <taxon>Mycobacteriaceae</taxon>
        <taxon>Mycobacterium</taxon>
        <taxon>Mycobacterium ulcerans group</taxon>
    </lineage>
</organism>
<dbReference type="InterPro" id="IPR002989">
    <property type="entry name" value="Mycobac_pentapep"/>
</dbReference>
<dbReference type="InterPro" id="IPR000030">
    <property type="entry name" value="PPE_dom"/>
</dbReference>
<evidence type="ECO:0000313" key="3">
    <source>
        <dbReference type="EMBL" id="BBX59665.1"/>
    </source>
</evidence>
<dbReference type="Pfam" id="PF01469">
    <property type="entry name" value="Pentapeptide_2"/>
    <property type="match status" value="1"/>
</dbReference>
<evidence type="ECO:0000259" key="2">
    <source>
        <dbReference type="Pfam" id="PF00823"/>
    </source>
</evidence>
<dbReference type="EMBL" id="AP022572">
    <property type="protein sequence ID" value="BBX59665.1"/>
    <property type="molecule type" value="Genomic_DNA"/>
</dbReference>
<dbReference type="KEGG" id="msho:MSHO_50100"/>
<dbReference type="Gene3D" id="1.20.1260.20">
    <property type="entry name" value="PPE superfamily"/>
    <property type="match status" value="1"/>
</dbReference>
<evidence type="ECO:0000313" key="4">
    <source>
        <dbReference type="Proteomes" id="UP000467164"/>
    </source>
</evidence>
<dbReference type="SUPFAM" id="SSF140459">
    <property type="entry name" value="PE/PPE dimer-like"/>
    <property type="match status" value="1"/>
</dbReference>
<accession>A0A7I7LIK2</accession>
<protein>
    <recommendedName>
        <fullName evidence="2">PPE domain-containing protein</fullName>
    </recommendedName>
</protein>
<keyword evidence="4" id="KW-1185">Reference proteome</keyword>